<feature type="region of interest" description="Disordered" evidence="1">
    <location>
        <begin position="1"/>
        <end position="22"/>
    </location>
</feature>
<protein>
    <submittedName>
        <fullName evidence="2">Uncharacterized protein</fullName>
    </submittedName>
</protein>
<evidence type="ECO:0000256" key="1">
    <source>
        <dbReference type="SAM" id="MobiDB-lite"/>
    </source>
</evidence>
<feature type="compositionally biased region" description="Low complexity" evidence="1">
    <location>
        <begin position="1"/>
        <end position="18"/>
    </location>
</feature>
<dbReference type="AlphaFoldDB" id="A0AAV1VPA4"/>
<reference evidence="2" key="1">
    <citation type="submission" date="2024-01" db="EMBL/GenBank/DDBJ databases">
        <authorList>
            <person name="Webb A."/>
        </authorList>
    </citation>
    <scope>NUCLEOTIDE SEQUENCE</scope>
    <source>
        <strain evidence="2">Pm1</strain>
    </source>
</reference>
<sequence>MSFQPTSTSCSPPTTTSSNSNILQDLSLLEKKRKARLEALRDLNSALLTETLTRLRGKAQQLQDDKWMYQDVQ</sequence>
<name>A0AAV1VPA4_9STRA</name>
<evidence type="ECO:0000313" key="2">
    <source>
        <dbReference type="EMBL" id="CAK7948149.1"/>
    </source>
</evidence>
<gene>
    <name evidence="2" type="ORF">PM001_LOCUS33299</name>
</gene>
<evidence type="ECO:0000313" key="3">
    <source>
        <dbReference type="Proteomes" id="UP001162060"/>
    </source>
</evidence>
<comment type="caution">
    <text evidence="2">The sequence shown here is derived from an EMBL/GenBank/DDBJ whole genome shotgun (WGS) entry which is preliminary data.</text>
</comment>
<organism evidence="2 3">
    <name type="scientific">Peronospora matthiolae</name>
    <dbReference type="NCBI Taxonomy" id="2874970"/>
    <lineage>
        <taxon>Eukaryota</taxon>
        <taxon>Sar</taxon>
        <taxon>Stramenopiles</taxon>
        <taxon>Oomycota</taxon>
        <taxon>Peronosporomycetes</taxon>
        <taxon>Peronosporales</taxon>
        <taxon>Peronosporaceae</taxon>
        <taxon>Peronospora</taxon>
    </lineage>
</organism>
<dbReference type="EMBL" id="CAKLBY020000393">
    <property type="protein sequence ID" value="CAK7948149.1"/>
    <property type="molecule type" value="Genomic_DNA"/>
</dbReference>
<dbReference type="Proteomes" id="UP001162060">
    <property type="component" value="Unassembled WGS sequence"/>
</dbReference>
<proteinExistence type="predicted"/>
<accession>A0AAV1VPA4</accession>